<dbReference type="InterPro" id="IPR051199">
    <property type="entry name" value="LPS_LOS_Heptosyltrfase"/>
</dbReference>
<dbReference type="Proteomes" id="UP000295066">
    <property type="component" value="Unassembled WGS sequence"/>
</dbReference>
<accession>A0A4R8ML14</accession>
<dbReference type="SUPFAM" id="SSF53756">
    <property type="entry name" value="UDP-Glycosyltransferase/glycogen phosphorylase"/>
    <property type="match status" value="1"/>
</dbReference>
<dbReference type="PANTHER" id="PTHR30160:SF1">
    <property type="entry name" value="LIPOPOLYSACCHARIDE 1,2-N-ACETYLGLUCOSAMINETRANSFERASE-RELATED"/>
    <property type="match status" value="1"/>
</dbReference>
<dbReference type="Pfam" id="PF01075">
    <property type="entry name" value="Glyco_transf_9"/>
    <property type="match status" value="1"/>
</dbReference>
<dbReference type="AlphaFoldDB" id="A0A4R8ML14"/>
<protein>
    <submittedName>
        <fullName evidence="3">Heptosyltransferase-1</fullName>
    </submittedName>
</protein>
<name>A0A4R8ML14_9BACT</name>
<dbReference type="Gene3D" id="3.40.50.2000">
    <property type="entry name" value="Glycogen Phosphorylase B"/>
    <property type="match status" value="2"/>
</dbReference>
<dbReference type="EMBL" id="SORI01000001">
    <property type="protein sequence ID" value="TDY65112.1"/>
    <property type="molecule type" value="Genomic_DNA"/>
</dbReference>
<dbReference type="GO" id="GO:0009244">
    <property type="term" value="P:lipopolysaccharide core region biosynthetic process"/>
    <property type="evidence" value="ECO:0007669"/>
    <property type="project" value="TreeGrafter"/>
</dbReference>
<dbReference type="CDD" id="cd03789">
    <property type="entry name" value="GT9_LPS_heptosyltransferase"/>
    <property type="match status" value="1"/>
</dbReference>
<keyword evidence="1" id="KW-0328">Glycosyltransferase</keyword>
<dbReference type="OrthoDB" id="9797795at2"/>
<comment type="caution">
    <text evidence="3">The sequence shown here is derived from an EMBL/GenBank/DDBJ whole genome shotgun (WGS) entry which is preliminary data.</text>
</comment>
<proteinExistence type="predicted"/>
<organism evidence="3 4">
    <name type="scientific">Aminivibrio pyruvatiphilus</name>
    <dbReference type="NCBI Taxonomy" id="1005740"/>
    <lineage>
        <taxon>Bacteria</taxon>
        <taxon>Thermotogati</taxon>
        <taxon>Synergistota</taxon>
        <taxon>Synergistia</taxon>
        <taxon>Synergistales</taxon>
        <taxon>Aminobacteriaceae</taxon>
        <taxon>Aminivibrio</taxon>
    </lineage>
</organism>
<evidence type="ECO:0000313" key="3">
    <source>
        <dbReference type="EMBL" id="TDY65112.1"/>
    </source>
</evidence>
<dbReference type="PANTHER" id="PTHR30160">
    <property type="entry name" value="TETRAACYLDISACCHARIDE 4'-KINASE-RELATED"/>
    <property type="match status" value="1"/>
</dbReference>
<evidence type="ECO:0000256" key="2">
    <source>
        <dbReference type="ARBA" id="ARBA00022679"/>
    </source>
</evidence>
<keyword evidence="4" id="KW-1185">Reference proteome</keyword>
<sequence length="335" mass="36617">MLFSQPYLALLGKGEGEKILFIRYSALGDILIATPFARALKERYPKSELIWLAACPYERILEGQPYIDGILPWDRRLDNKAFFQLLRRIRTMRFTRIVSLQATDRGALMALFSGVPQRFCTAGKWEFLYNGGKSSSFWETYDIPVPEGPGSGFVTTEKMIKSASDILGEVKPPFLLAAIGASKEVKQWPARNWVEFCRNACDNGIPVVLAGDGAEELEKAEEICGSVSSDLLYDLVGRIPLSVLGGVVGMASLVLAGDTGILNMARIMGVPSMALLGPTPLPVGVGLMDPEQVFSADCSYLGCGKNHCRKACLESVEAENVFQAVATAWKSKFSQ</sequence>
<evidence type="ECO:0000256" key="1">
    <source>
        <dbReference type="ARBA" id="ARBA00022676"/>
    </source>
</evidence>
<dbReference type="GO" id="GO:0005829">
    <property type="term" value="C:cytosol"/>
    <property type="evidence" value="ECO:0007669"/>
    <property type="project" value="TreeGrafter"/>
</dbReference>
<dbReference type="GO" id="GO:0008713">
    <property type="term" value="F:ADP-heptose-lipopolysaccharide heptosyltransferase activity"/>
    <property type="evidence" value="ECO:0007669"/>
    <property type="project" value="TreeGrafter"/>
</dbReference>
<gene>
    <name evidence="3" type="ORF">C8D99_101262</name>
</gene>
<reference evidence="3 4" key="1">
    <citation type="submission" date="2019-03" db="EMBL/GenBank/DDBJ databases">
        <title>Genomic Encyclopedia of Type Strains, Phase IV (KMG-IV): sequencing the most valuable type-strain genomes for metagenomic binning, comparative biology and taxonomic classification.</title>
        <authorList>
            <person name="Goeker M."/>
        </authorList>
    </citation>
    <scope>NUCLEOTIDE SEQUENCE [LARGE SCALE GENOMIC DNA]</scope>
    <source>
        <strain evidence="3 4">DSM 25964</strain>
    </source>
</reference>
<dbReference type="InterPro" id="IPR002201">
    <property type="entry name" value="Glyco_trans_9"/>
</dbReference>
<keyword evidence="2 3" id="KW-0808">Transferase</keyword>
<evidence type="ECO:0000313" key="4">
    <source>
        <dbReference type="Proteomes" id="UP000295066"/>
    </source>
</evidence>